<gene>
    <name evidence="1" type="ORF">HNQ79_003312</name>
</gene>
<keyword evidence="1" id="KW-0378">Hydrolase</keyword>
<comment type="caution">
    <text evidence="1">The sequence shown here is derived from an EMBL/GenBank/DDBJ whole genome shotgun (WGS) entry which is preliminary data.</text>
</comment>
<dbReference type="AlphaFoldDB" id="A0A7X0HI86"/>
<dbReference type="PANTHER" id="PTHR43434">
    <property type="entry name" value="PHOSPHOGLYCOLATE PHOSPHATASE"/>
    <property type="match status" value="1"/>
</dbReference>
<organism evidence="1 2">
    <name type="scientific">Streptomyces candidus</name>
    <dbReference type="NCBI Taxonomy" id="67283"/>
    <lineage>
        <taxon>Bacteria</taxon>
        <taxon>Bacillati</taxon>
        <taxon>Actinomycetota</taxon>
        <taxon>Actinomycetes</taxon>
        <taxon>Kitasatosporales</taxon>
        <taxon>Streptomycetaceae</taxon>
        <taxon>Streptomyces</taxon>
    </lineage>
</organism>
<dbReference type="GO" id="GO:0006281">
    <property type="term" value="P:DNA repair"/>
    <property type="evidence" value="ECO:0007669"/>
    <property type="project" value="TreeGrafter"/>
</dbReference>
<evidence type="ECO:0000313" key="1">
    <source>
        <dbReference type="EMBL" id="MBB6436837.1"/>
    </source>
</evidence>
<dbReference type="InterPro" id="IPR036412">
    <property type="entry name" value="HAD-like_sf"/>
</dbReference>
<dbReference type="Proteomes" id="UP000540423">
    <property type="component" value="Unassembled WGS sequence"/>
</dbReference>
<dbReference type="InterPro" id="IPR023198">
    <property type="entry name" value="PGP-like_dom2"/>
</dbReference>
<accession>A0A7X0HI86</accession>
<keyword evidence="2" id="KW-1185">Reference proteome</keyword>
<dbReference type="PANTHER" id="PTHR43434:SF1">
    <property type="entry name" value="PHOSPHOGLYCOLATE PHOSPHATASE"/>
    <property type="match status" value="1"/>
</dbReference>
<dbReference type="InterPro" id="IPR050155">
    <property type="entry name" value="HAD-like_hydrolase_sf"/>
</dbReference>
<dbReference type="GO" id="GO:0008967">
    <property type="term" value="F:phosphoglycolate phosphatase activity"/>
    <property type="evidence" value="ECO:0007669"/>
    <property type="project" value="TreeGrafter"/>
</dbReference>
<evidence type="ECO:0000313" key="2">
    <source>
        <dbReference type="Proteomes" id="UP000540423"/>
    </source>
</evidence>
<name>A0A7X0HI86_9ACTN</name>
<dbReference type="Gene3D" id="1.10.150.240">
    <property type="entry name" value="Putative phosphatase, domain 2"/>
    <property type="match status" value="1"/>
</dbReference>
<protein>
    <submittedName>
        <fullName evidence="1">Phosphoglycolate phosphatase-like HAD superfamily hydrolase</fullName>
    </submittedName>
</protein>
<dbReference type="Pfam" id="PF00702">
    <property type="entry name" value="Hydrolase"/>
    <property type="match status" value="1"/>
</dbReference>
<dbReference type="InterPro" id="IPR023214">
    <property type="entry name" value="HAD_sf"/>
</dbReference>
<dbReference type="Gene3D" id="3.40.50.1000">
    <property type="entry name" value="HAD superfamily/HAD-like"/>
    <property type="match status" value="1"/>
</dbReference>
<reference evidence="1 2" key="1">
    <citation type="submission" date="2020-08" db="EMBL/GenBank/DDBJ databases">
        <title>Genomic Encyclopedia of Type Strains, Phase IV (KMG-IV): sequencing the most valuable type-strain genomes for metagenomic binning, comparative biology and taxonomic classification.</title>
        <authorList>
            <person name="Goeker M."/>
        </authorList>
    </citation>
    <scope>NUCLEOTIDE SEQUENCE [LARGE SCALE GENOMIC DNA]</scope>
    <source>
        <strain evidence="1 2">DSM 40141</strain>
    </source>
</reference>
<dbReference type="GO" id="GO:0005829">
    <property type="term" value="C:cytosol"/>
    <property type="evidence" value="ECO:0007669"/>
    <property type="project" value="TreeGrafter"/>
</dbReference>
<dbReference type="SUPFAM" id="SSF56784">
    <property type="entry name" value="HAD-like"/>
    <property type="match status" value="1"/>
</dbReference>
<proteinExistence type="predicted"/>
<sequence>MRTHLVWDWNGTLLDDIHAVIGASNAAFREIGLPPVTLAQYRELYCIPIPRFYERLMGRMPTDDEWLVMDAAFHRHYVELRAACGLTEGVEELLTGWGAAGRTQSLLSMYGHEELVPVVRQYGIERHFVRVDGRTGPSGGSKAAHMARHLAALDGVDPSTIMVIGDAVDDALAAAHVGAGAVLYTGGSHSRKALAAAGVPVVDSLADAVRLAEELSGCARGQDGSGRSAPPGAALRGVGAAAAVRTAGPGTGVDKASNSSAHCPIDGECRPPCAGG</sequence>
<dbReference type="EMBL" id="JACHEM010000008">
    <property type="protein sequence ID" value="MBB6436837.1"/>
    <property type="molecule type" value="Genomic_DNA"/>
</dbReference>